<dbReference type="PANTHER" id="PTHR21039">
    <property type="entry name" value="HISTIDINOL PHOSPHATASE-RELATED"/>
    <property type="match status" value="1"/>
</dbReference>
<evidence type="ECO:0000256" key="1">
    <source>
        <dbReference type="ARBA" id="ARBA00004970"/>
    </source>
</evidence>
<keyword evidence="11" id="KW-1185">Reference proteome</keyword>
<dbReference type="InterPro" id="IPR016195">
    <property type="entry name" value="Pol/histidinol_Pase-like"/>
</dbReference>
<dbReference type="InterPro" id="IPR004013">
    <property type="entry name" value="PHP_dom"/>
</dbReference>
<name>A0ABW0YMX3_9BACI</name>
<dbReference type="Pfam" id="PF02811">
    <property type="entry name" value="PHP"/>
    <property type="match status" value="1"/>
</dbReference>
<keyword evidence="4 8" id="KW-0028">Amino-acid biosynthesis</keyword>
<keyword evidence="5 8" id="KW-0378">Hydrolase</keyword>
<dbReference type="CDD" id="cd12110">
    <property type="entry name" value="PHP_HisPPase_Hisj_like"/>
    <property type="match status" value="1"/>
</dbReference>
<dbReference type="SUPFAM" id="SSF89550">
    <property type="entry name" value="PHP domain-like"/>
    <property type="match status" value="1"/>
</dbReference>
<evidence type="ECO:0000256" key="6">
    <source>
        <dbReference type="ARBA" id="ARBA00023102"/>
    </source>
</evidence>
<dbReference type="PANTHER" id="PTHR21039:SF0">
    <property type="entry name" value="HISTIDINOL-PHOSPHATASE"/>
    <property type="match status" value="1"/>
</dbReference>
<dbReference type="Proteomes" id="UP001596142">
    <property type="component" value="Unassembled WGS sequence"/>
</dbReference>
<evidence type="ECO:0000259" key="9">
    <source>
        <dbReference type="Pfam" id="PF02811"/>
    </source>
</evidence>
<evidence type="ECO:0000256" key="2">
    <source>
        <dbReference type="ARBA" id="ARBA00009152"/>
    </source>
</evidence>
<sequence length="266" mass="30214">MIVDRDGHVHTPFCPHGTLDPLEKYVEEAIKAGLKTITFAEHAPLPLNFEDPVPEKDSAMEFRQLDSYFQEIERVKMKYTSDILIKTGLEVDYIEGFESEVKAFLNEFGPRLDDAILSVHFLKKKQKNEYICLDYSPDSFKELTTIFESVEGVADKYYETVLKSIYSDLGAYKPGRIGHMTLVRKFQKKFTGNTAPKEPILAILNAIQDQGYELDYNGAGTAKPLCREPYPPSWVADEAMKRNIPLIYGSDAHQAKEMMQGSSQLL</sequence>
<dbReference type="NCBIfam" id="NF005996">
    <property type="entry name" value="PRK08123.1"/>
    <property type="match status" value="1"/>
</dbReference>
<organism evidence="10 11">
    <name type="scientific">Thalassorhabdus alkalitolerans</name>
    <dbReference type="NCBI Taxonomy" id="2282697"/>
    <lineage>
        <taxon>Bacteria</taxon>
        <taxon>Bacillati</taxon>
        <taxon>Bacillota</taxon>
        <taxon>Bacilli</taxon>
        <taxon>Bacillales</taxon>
        <taxon>Bacillaceae</taxon>
        <taxon>Thalassorhabdus</taxon>
    </lineage>
</organism>
<evidence type="ECO:0000313" key="10">
    <source>
        <dbReference type="EMBL" id="MFC5712796.1"/>
    </source>
</evidence>
<dbReference type="InterPro" id="IPR010140">
    <property type="entry name" value="Histidinol_P_phosphatase_HisJ"/>
</dbReference>
<comment type="similarity">
    <text evidence="2 8">Belongs to the PHP hydrolase family. HisK subfamily.</text>
</comment>
<dbReference type="GO" id="GO:0004401">
    <property type="term" value="F:histidinol-phosphatase activity"/>
    <property type="evidence" value="ECO:0007669"/>
    <property type="project" value="UniProtKB-EC"/>
</dbReference>
<comment type="pathway">
    <text evidence="1 8">Amino-acid biosynthesis; L-histidine biosynthesis; L-histidine from 5-phospho-alpha-D-ribose 1-diphosphate: step 8/9.</text>
</comment>
<evidence type="ECO:0000256" key="7">
    <source>
        <dbReference type="ARBA" id="ARBA00049158"/>
    </source>
</evidence>
<dbReference type="NCBIfam" id="TIGR01856">
    <property type="entry name" value="hisJ_fam"/>
    <property type="match status" value="1"/>
</dbReference>
<feature type="domain" description="PHP" evidence="9">
    <location>
        <begin position="6"/>
        <end position="217"/>
    </location>
</feature>
<protein>
    <recommendedName>
        <fullName evidence="3 8">Histidinol-phosphatase</fullName>
        <shortName evidence="8">HolPase</shortName>
        <ecNumber evidence="3 8">3.1.3.15</ecNumber>
    </recommendedName>
</protein>
<evidence type="ECO:0000256" key="8">
    <source>
        <dbReference type="RuleBase" id="RU366003"/>
    </source>
</evidence>
<dbReference type="EC" id="3.1.3.15" evidence="3 8"/>
<comment type="caution">
    <text evidence="10">The sequence shown here is derived from an EMBL/GenBank/DDBJ whole genome shotgun (WGS) entry which is preliminary data.</text>
</comment>
<dbReference type="EMBL" id="JBHSOZ010000003">
    <property type="protein sequence ID" value="MFC5712796.1"/>
    <property type="molecule type" value="Genomic_DNA"/>
</dbReference>
<evidence type="ECO:0000256" key="5">
    <source>
        <dbReference type="ARBA" id="ARBA00022801"/>
    </source>
</evidence>
<reference evidence="11" key="1">
    <citation type="journal article" date="2019" name="Int. J. Syst. Evol. Microbiol.">
        <title>The Global Catalogue of Microorganisms (GCM) 10K type strain sequencing project: providing services to taxonomists for standard genome sequencing and annotation.</title>
        <authorList>
            <consortium name="The Broad Institute Genomics Platform"/>
            <consortium name="The Broad Institute Genome Sequencing Center for Infectious Disease"/>
            <person name="Wu L."/>
            <person name="Ma J."/>
        </authorList>
    </citation>
    <scope>NUCLEOTIDE SEQUENCE [LARGE SCALE GENOMIC DNA]</scope>
    <source>
        <strain evidence="11">CECT 7184</strain>
    </source>
</reference>
<evidence type="ECO:0000256" key="3">
    <source>
        <dbReference type="ARBA" id="ARBA00013085"/>
    </source>
</evidence>
<gene>
    <name evidence="10" type="primary">hisJ</name>
    <name evidence="10" type="ORF">ACFPU1_08380</name>
</gene>
<dbReference type="RefSeq" id="WP_385940054.1">
    <property type="nucleotide sequence ID" value="NZ_JBHSOZ010000003.1"/>
</dbReference>
<keyword evidence="6 8" id="KW-0368">Histidine biosynthesis</keyword>
<proteinExistence type="inferred from homology"/>
<accession>A0ABW0YMX3</accession>
<evidence type="ECO:0000256" key="4">
    <source>
        <dbReference type="ARBA" id="ARBA00022605"/>
    </source>
</evidence>
<dbReference type="Gene3D" id="3.20.20.140">
    <property type="entry name" value="Metal-dependent hydrolases"/>
    <property type="match status" value="1"/>
</dbReference>
<evidence type="ECO:0000313" key="11">
    <source>
        <dbReference type="Proteomes" id="UP001596142"/>
    </source>
</evidence>
<comment type="catalytic activity">
    <reaction evidence="7 8">
        <text>L-histidinol phosphate + H2O = L-histidinol + phosphate</text>
        <dbReference type="Rhea" id="RHEA:14465"/>
        <dbReference type="ChEBI" id="CHEBI:15377"/>
        <dbReference type="ChEBI" id="CHEBI:43474"/>
        <dbReference type="ChEBI" id="CHEBI:57699"/>
        <dbReference type="ChEBI" id="CHEBI:57980"/>
        <dbReference type="EC" id="3.1.3.15"/>
    </reaction>
</comment>